<dbReference type="EMBL" id="CP025188">
    <property type="protein sequence ID" value="AWV20650.1"/>
    <property type="molecule type" value="Genomic_DNA"/>
</dbReference>
<organism evidence="2">
    <name type="scientific">Roseomonas mucosa</name>
    <dbReference type="NCBI Taxonomy" id="207340"/>
    <lineage>
        <taxon>Bacteria</taxon>
        <taxon>Pseudomonadati</taxon>
        <taxon>Pseudomonadota</taxon>
        <taxon>Alphaproteobacteria</taxon>
        <taxon>Acetobacterales</taxon>
        <taxon>Roseomonadaceae</taxon>
        <taxon>Roseomonas</taxon>
    </lineage>
</organism>
<name>A0A4Y1MSJ6_9PROT</name>
<protein>
    <submittedName>
        <fullName evidence="2">Uncharacterized protein</fullName>
    </submittedName>
</protein>
<accession>A0A4Y1MSJ6</accession>
<evidence type="ECO:0000256" key="1">
    <source>
        <dbReference type="SAM" id="MobiDB-lite"/>
    </source>
</evidence>
<geneLocation type="plasmid" evidence="2">
    <name>p1-AD2</name>
</geneLocation>
<sequence>MAKSRGAGLIAAAAAAKAAASRPASEAPAQLVQAAQEPQTAPSAPEPPVVSSQPVAEPETVEYVTTAIHVPKDTLALLRRVAVERANIHGGRPSVSAVLTDLVQANWADLARETGRG</sequence>
<dbReference type="AlphaFoldDB" id="A0A4Y1MSJ6"/>
<feature type="region of interest" description="Disordered" evidence="1">
    <location>
        <begin position="21"/>
        <end position="56"/>
    </location>
</feature>
<keyword evidence="2" id="KW-0614">Plasmid</keyword>
<evidence type="ECO:0000313" key="2">
    <source>
        <dbReference type="EMBL" id="AWV20650.1"/>
    </source>
</evidence>
<gene>
    <name evidence="2" type="ORF">RADP37_04676</name>
</gene>
<reference evidence="2" key="1">
    <citation type="submission" date="2017-12" db="EMBL/GenBank/DDBJ databases">
        <authorList>
            <person name="Martens C."/>
            <person name="Dahlstrom E."/>
            <person name="Barbian K."/>
            <person name="Sykora L."/>
            <person name="Ricklefs S."/>
            <person name="Bruno D."/>
            <person name="Anzick I."/>
            <person name="Myles I."/>
            <person name="Datta S.K."/>
        </authorList>
    </citation>
    <scope>NUCLEOTIDE SEQUENCE</scope>
    <source>
        <strain evidence="2">AD2</strain>
        <plasmid evidence="2">p1-AD2</plasmid>
    </source>
</reference>
<proteinExistence type="predicted"/>